<evidence type="ECO:0000313" key="5">
    <source>
        <dbReference type="Proteomes" id="UP000636010"/>
    </source>
</evidence>
<reference evidence="3 4" key="2">
    <citation type="submission" date="2018-03" db="EMBL/GenBank/DDBJ databases">
        <title>Cross-interface Injection: A General Nanoliter Liquid Handling Method Applied to Single Cells Genome Amplification Automated Nanoliter Liquid Handling Applied to Single Cell Multiple Displacement Amplification.</title>
        <authorList>
            <person name="Yun J."/>
            <person name="Xu P."/>
            <person name="Xu J."/>
            <person name="Dai X."/>
            <person name="Wang Y."/>
            <person name="Zheng X."/>
            <person name="Cao C."/>
            <person name="Yi Q."/>
            <person name="Zhu Y."/>
            <person name="Wang L."/>
            <person name="Dong Z."/>
            <person name="Huang Y."/>
            <person name="Huang L."/>
            <person name="Du W."/>
        </authorList>
    </citation>
    <scope>NUCLEOTIDE SEQUENCE [LARGE SCALE GENOMIC DNA]</scope>
    <source>
        <strain evidence="3 4">Z-D1-2</strain>
    </source>
</reference>
<protein>
    <submittedName>
        <fullName evidence="3">Uncharacterized protein</fullName>
    </submittedName>
</protein>
<evidence type="ECO:0000313" key="3">
    <source>
        <dbReference type="EMBL" id="PTB97142.1"/>
    </source>
</evidence>
<dbReference type="EMBL" id="PYVU01000023">
    <property type="protein sequence ID" value="PTB97142.1"/>
    <property type="molecule type" value="Genomic_DNA"/>
</dbReference>
<evidence type="ECO:0000313" key="4">
    <source>
        <dbReference type="Proteomes" id="UP000240608"/>
    </source>
</evidence>
<dbReference type="RefSeq" id="WP_188466921.1">
    <property type="nucleotide sequence ID" value="NZ_BAABHU010000014.1"/>
</dbReference>
<dbReference type="AlphaFoldDB" id="A0A2T4DTK6"/>
<feature type="compositionally biased region" description="Basic and acidic residues" evidence="1">
    <location>
        <begin position="53"/>
        <end position="70"/>
    </location>
</feature>
<proteinExistence type="predicted"/>
<name>A0A2T4DTK6_9BACT</name>
<evidence type="ECO:0000313" key="2">
    <source>
        <dbReference type="EMBL" id="GGC50051.1"/>
    </source>
</evidence>
<gene>
    <name evidence="3" type="ORF">C9994_04285</name>
    <name evidence="2" type="ORF">GCM10011506_39590</name>
</gene>
<reference evidence="5" key="3">
    <citation type="journal article" date="2019" name="Int. J. Syst. Evol. Microbiol.">
        <title>The Global Catalogue of Microorganisms (GCM) 10K type strain sequencing project: providing services to taxonomists for standard genome sequencing and annotation.</title>
        <authorList>
            <consortium name="The Broad Institute Genomics Platform"/>
            <consortium name="The Broad Institute Genome Sequencing Center for Infectious Disease"/>
            <person name="Wu L."/>
            <person name="Ma J."/>
        </authorList>
    </citation>
    <scope>NUCLEOTIDE SEQUENCE [LARGE SCALE GENOMIC DNA]</scope>
    <source>
        <strain evidence="5">CGMCC 1.10832</strain>
    </source>
</reference>
<accession>A0A2T4DTK6</accession>
<evidence type="ECO:0000256" key="1">
    <source>
        <dbReference type="SAM" id="MobiDB-lite"/>
    </source>
</evidence>
<keyword evidence="5" id="KW-1185">Reference proteome</keyword>
<comment type="caution">
    <text evidence="3">The sequence shown here is derived from an EMBL/GenBank/DDBJ whole genome shotgun (WGS) entry which is preliminary data.</text>
</comment>
<sequence>MLRIKSILILFFSVAIVSTGIAAVLVQQFQDPAFEEEINLPTEEVDPPSLQKKSTESKKPSQVRIQKEDAATEDDEQRVEKKNKSVLKSGSGFVTVFYVLVNYLFSVPFETQDYSSLQ</sequence>
<dbReference type="Proteomes" id="UP000240608">
    <property type="component" value="Unassembled WGS sequence"/>
</dbReference>
<reference evidence="2" key="1">
    <citation type="journal article" date="2014" name="Int. J. Syst. Evol. Microbiol.">
        <title>Complete genome of a new Firmicutes species belonging to the dominant human colonic microbiota ('Ruminococcus bicirculans') reveals two chromosomes and a selective capacity to utilize plant glucans.</title>
        <authorList>
            <consortium name="NISC Comparative Sequencing Program"/>
            <person name="Wegmann U."/>
            <person name="Louis P."/>
            <person name="Goesmann A."/>
            <person name="Henrissat B."/>
            <person name="Duncan S.H."/>
            <person name="Flint H.J."/>
        </authorList>
    </citation>
    <scope>NUCLEOTIDE SEQUENCE</scope>
    <source>
        <strain evidence="2">CGMCC 1.10832</strain>
    </source>
</reference>
<dbReference type="EMBL" id="BMEC01000014">
    <property type="protein sequence ID" value="GGC50051.1"/>
    <property type="molecule type" value="Genomic_DNA"/>
</dbReference>
<dbReference type="Proteomes" id="UP000636010">
    <property type="component" value="Unassembled WGS sequence"/>
</dbReference>
<reference evidence="2" key="4">
    <citation type="submission" date="2024-05" db="EMBL/GenBank/DDBJ databases">
        <authorList>
            <person name="Sun Q."/>
            <person name="Zhou Y."/>
        </authorList>
    </citation>
    <scope>NUCLEOTIDE SEQUENCE</scope>
    <source>
        <strain evidence="2">CGMCC 1.10832</strain>
    </source>
</reference>
<feature type="region of interest" description="Disordered" evidence="1">
    <location>
        <begin position="40"/>
        <end position="85"/>
    </location>
</feature>
<organism evidence="3 4">
    <name type="scientific">Marivirga lumbricoides</name>
    <dbReference type="NCBI Taxonomy" id="1046115"/>
    <lineage>
        <taxon>Bacteria</taxon>
        <taxon>Pseudomonadati</taxon>
        <taxon>Bacteroidota</taxon>
        <taxon>Cytophagia</taxon>
        <taxon>Cytophagales</taxon>
        <taxon>Marivirgaceae</taxon>
        <taxon>Marivirga</taxon>
    </lineage>
</organism>